<dbReference type="EMBL" id="JJMU01000023">
    <property type="protein sequence ID" value="KGE14784.1"/>
    <property type="molecule type" value="Genomic_DNA"/>
</dbReference>
<dbReference type="Gene3D" id="3.40.640.10">
    <property type="entry name" value="Type I PLP-dependent aspartate aminotransferase-like (Major domain)"/>
    <property type="match status" value="1"/>
</dbReference>
<keyword evidence="5" id="KW-0663">Pyridoxal phosphate</keyword>
<dbReference type="GO" id="GO:0016212">
    <property type="term" value="F:kynurenine-oxoglutarate transaminase activity"/>
    <property type="evidence" value="ECO:0007669"/>
    <property type="project" value="TreeGrafter"/>
</dbReference>
<dbReference type="OrthoDB" id="9802328at2"/>
<dbReference type="NCBIfam" id="NF006569">
    <property type="entry name" value="PRK09082.1"/>
    <property type="match status" value="1"/>
</dbReference>
<dbReference type="GO" id="GO:0030170">
    <property type="term" value="F:pyridoxal phosphate binding"/>
    <property type="evidence" value="ECO:0007669"/>
    <property type="project" value="InterPro"/>
</dbReference>
<sequence>MTKSFQYPPIHSKLPNTMVSIFSQMSALAEKYQALNLSQGFPNYPVSPELIALVNAYMEKGYNQYAPMAGMMPLRERIAQKIEAMYGLDVHPESEITITAGATQGIFTTIAALIRPGDEVIIFEPAYDSYRPSVELFGGKVIPIRLLAPDFNIDWAYVRSAMTEKTRLIIINNPNNPSTKMLCREDLLQLELLLKDSDAFLLSDEVYEHIVFDDRVHETVLSYPRLRERSYVVASFGKLLHTTGWKLGYVIAPPILTGEFRKVHQFNVFSANTPMQLAIADYLKDSNSYLELAAFFQEKRDFLTSGLQGSRLEVVDSESTYFLLVNYSAVSNLSELDFAKHLTEHYAVATIPVSTFYSAPCEQNLLRICFAKDHITLAKAVDLLHKIV</sequence>
<comment type="caution">
    <text evidence="7">The sequence shown here is derived from an EMBL/GenBank/DDBJ whole genome shotgun (WGS) entry which is preliminary data.</text>
</comment>
<dbReference type="RefSeq" id="WP_037497168.1">
    <property type="nucleotide sequence ID" value="NZ_JJMU01000023.1"/>
</dbReference>
<evidence type="ECO:0000256" key="4">
    <source>
        <dbReference type="ARBA" id="ARBA00022679"/>
    </source>
</evidence>
<gene>
    <name evidence="7" type="ORF">DI53_1458</name>
</gene>
<dbReference type="CDD" id="cd00609">
    <property type="entry name" value="AAT_like"/>
    <property type="match status" value="1"/>
</dbReference>
<dbReference type="Proteomes" id="UP000031802">
    <property type="component" value="Unassembled WGS sequence"/>
</dbReference>
<comment type="similarity">
    <text evidence="2">Belongs to the class-I pyridoxal-phosphate-dependent aminotransferase family.</text>
</comment>
<keyword evidence="4" id="KW-0808">Transferase</keyword>
<dbReference type="GO" id="GO:0005737">
    <property type="term" value="C:cytoplasm"/>
    <property type="evidence" value="ECO:0007669"/>
    <property type="project" value="TreeGrafter"/>
</dbReference>
<dbReference type="eggNOG" id="COG0436">
    <property type="taxonomic scope" value="Bacteria"/>
</dbReference>
<evidence type="ECO:0000256" key="5">
    <source>
        <dbReference type="ARBA" id="ARBA00022898"/>
    </source>
</evidence>
<dbReference type="InterPro" id="IPR015421">
    <property type="entry name" value="PyrdxlP-dep_Trfase_major"/>
</dbReference>
<evidence type="ECO:0000313" key="8">
    <source>
        <dbReference type="Proteomes" id="UP000031802"/>
    </source>
</evidence>
<dbReference type="InterPro" id="IPR015422">
    <property type="entry name" value="PyrdxlP-dep_Trfase_small"/>
</dbReference>
<comment type="cofactor">
    <cofactor evidence="1">
        <name>pyridoxal 5'-phosphate</name>
        <dbReference type="ChEBI" id="CHEBI:597326"/>
    </cofactor>
</comment>
<protein>
    <submittedName>
        <fullName evidence="7">Kynurenine--oxoglutarate transaminase</fullName>
    </submittedName>
</protein>
<dbReference type="PANTHER" id="PTHR43807:SF20">
    <property type="entry name" value="FI04487P"/>
    <property type="match status" value="1"/>
</dbReference>
<dbReference type="InterPro" id="IPR004839">
    <property type="entry name" value="Aminotransferase_I/II_large"/>
</dbReference>
<dbReference type="Gene3D" id="3.90.1150.10">
    <property type="entry name" value="Aspartate Aminotransferase, domain 1"/>
    <property type="match status" value="1"/>
</dbReference>
<evidence type="ECO:0000313" key="7">
    <source>
        <dbReference type="EMBL" id="KGE14784.1"/>
    </source>
</evidence>
<dbReference type="STRING" id="1229276.DI53_1458"/>
<feature type="domain" description="Aminotransferase class I/classII large" evidence="6">
    <location>
        <begin position="35"/>
        <end position="382"/>
    </location>
</feature>
<reference evidence="7 8" key="2">
    <citation type="journal article" date="2015" name="PLoS ONE">
        <title>Whole-Genome Optical Mapping and Finished Genome Sequence of Sphingobacterium deserti sp. nov., a New Species Isolated from the Western Desert of China.</title>
        <authorList>
            <person name="Teng C."/>
            <person name="Zhou Z."/>
            <person name="Molnar I."/>
            <person name="Li X."/>
            <person name="Tang R."/>
            <person name="Chen M."/>
            <person name="Wang L."/>
            <person name="Su S."/>
            <person name="Zhang W."/>
            <person name="Lin M."/>
        </authorList>
    </citation>
    <scope>NUCLEOTIDE SEQUENCE [LARGE SCALE GENOMIC DNA]</scope>
    <source>
        <strain evidence="8">ACCC05744</strain>
    </source>
</reference>
<dbReference type="InterPro" id="IPR051326">
    <property type="entry name" value="Kynurenine-oxoglutarate_AT"/>
</dbReference>
<evidence type="ECO:0000259" key="6">
    <source>
        <dbReference type="Pfam" id="PF00155"/>
    </source>
</evidence>
<organism evidence="7 8">
    <name type="scientific">Sphingobacterium deserti</name>
    <dbReference type="NCBI Taxonomy" id="1229276"/>
    <lineage>
        <taxon>Bacteria</taxon>
        <taxon>Pseudomonadati</taxon>
        <taxon>Bacteroidota</taxon>
        <taxon>Sphingobacteriia</taxon>
        <taxon>Sphingobacteriales</taxon>
        <taxon>Sphingobacteriaceae</taxon>
        <taxon>Sphingobacterium</taxon>
    </lineage>
</organism>
<reference evidence="8" key="1">
    <citation type="submission" date="2014-04" db="EMBL/GenBank/DDBJ databases">
        <title>Whole-Genome optical mapping and complete genome sequence of Sphingobacterium deserti sp. nov., a new spaces isolated from desert in the west of China.</title>
        <authorList>
            <person name="Teng C."/>
            <person name="Zhou Z."/>
            <person name="Li X."/>
            <person name="Chen M."/>
            <person name="Lin M."/>
            <person name="Wang L."/>
            <person name="Su S."/>
            <person name="Zhang C."/>
            <person name="Zhang W."/>
        </authorList>
    </citation>
    <scope>NUCLEOTIDE SEQUENCE [LARGE SCALE GENOMIC DNA]</scope>
    <source>
        <strain evidence="8">ACCC05744</strain>
    </source>
</reference>
<accession>A0A0B8T846</accession>
<evidence type="ECO:0000256" key="3">
    <source>
        <dbReference type="ARBA" id="ARBA00022576"/>
    </source>
</evidence>
<proteinExistence type="inferred from homology"/>
<dbReference type="Pfam" id="PF00155">
    <property type="entry name" value="Aminotran_1_2"/>
    <property type="match status" value="1"/>
</dbReference>
<keyword evidence="3" id="KW-0032">Aminotransferase</keyword>
<evidence type="ECO:0000256" key="1">
    <source>
        <dbReference type="ARBA" id="ARBA00001933"/>
    </source>
</evidence>
<dbReference type="PATRIC" id="fig|1229276.3.peg.1509"/>
<dbReference type="SUPFAM" id="SSF53383">
    <property type="entry name" value="PLP-dependent transferases"/>
    <property type="match status" value="1"/>
</dbReference>
<dbReference type="PANTHER" id="PTHR43807">
    <property type="entry name" value="FI04487P"/>
    <property type="match status" value="1"/>
</dbReference>
<dbReference type="AlphaFoldDB" id="A0A0B8T846"/>
<dbReference type="InterPro" id="IPR015424">
    <property type="entry name" value="PyrdxlP-dep_Trfase"/>
</dbReference>
<dbReference type="FunFam" id="3.40.640.10:FF:000033">
    <property type="entry name" value="Aspartate aminotransferase"/>
    <property type="match status" value="1"/>
</dbReference>
<keyword evidence="8" id="KW-1185">Reference proteome</keyword>
<evidence type="ECO:0000256" key="2">
    <source>
        <dbReference type="ARBA" id="ARBA00007441"/>
    </source>
</evidence>
<name>A0A0B8T846_9SPHI</name>